<comment type="caution">
    <text evidence="7">The sequence shown here is derived from an EMBL/GenBank/DDBJ whole genome shotgun (WGS) entry which is preliminary data.</text>
</comment>
<dbReference type="AlphaFoldDB" id="A0A502CXN1"/>
<sequence length="336" mass="34759">MPGGGPSPRCPVVWGGPSPVAQGDAKGEVTGPVVALLDTGLGQHPWFTEGIITDVTVDSIPIGLRFHPANDPELTGCTLDRVNGLLDPLAGHGTFIAGVVRQHCPEATLMIVPVMHGDGVTDEAFLVKTLTLLYVRQLLAHSQRGKGPAIDVLSLSLGYYHETPGSFDDEPAFYRVLRALAGTGVAVVAAAGNGGTNHEFYPAAFAASGGFDLPLTSVGAYNPDGATVSAYSNTGHWVRAYRCGTAVVSTMPTTFNGSLQSVMHHAGAADPARGSCDPDDYSSGFALWSGTSFAAPAYAGDIAASLFSDGWCEDSDPDARVEALTKALATIEGGEE</sequence>
<dbReference type="InterPro" id="IPR023828">
    <property type="entry name" value="Peptidase_S8_Ser-AS"/>
</dbReference>
<dbReference type="PROSITE" id="PS00138">
    <property type="entry name" value="SUBTILASE_SER"/>
    <property type="match status" value="1"/>
</dbReference>
<accession>A0A502CXN1</accession>
<evidence type="ECO:0000256" key="5">
    <source>
        <dbReference type="PROSITE-ProRule" id="PRU01240"/>
    </source>
</evidence>
<evidence type="ECO:0000256" key="4">
    <source>
        <dbReference type="ARBA" id="ARBA00022825"/>
    </source>
</evidence>
<keyword evidence="4" id="KW-0720">Serine protease</keyword>
<evidence type="ECO:0000256" key="1">
    <source>
        <dbReference type="ARBA" id="ARBA00011073"/>
    </source>
</evidence>
<comment type="caution">
    <text evidence="5">Lacks conserved residue(s) required for the propagation of feature annotation.</text>
</comment>
<dbReference type="EMBL" id="RCZM01000003">
    <property type="protein sequence ID" value="TPG17424.1"/>
    <property type="molecule type" value="Genomic_DNA"/>
</dbReference>
<dbReference type="GO" id="GO:0006508">
    <property type="term" value="P:proteolysis"/>
    <property type="evidence" value="ECO:0007669"/>
    <property type="project" value="UniProtKB-KW"/>
</dbReference>
<dbReference type="PANTHER" id="PTHR43806:SF11">
    <property type="entry name" value="CEREVISIN-RELATED"/>
    <property type="match status" value="1"/>
</dbReference>
<dbReference type="Gene3D" id="3.40.50.200">
    <property type="entry name" value="Peptidase S8/S53 domain"/>
    <property type="match status" value="1"/>
</dbReference>
<dbReference type="SUPFAM" id="SSF52743">
    <property type="entry name" value="Subtilisin-like"/>
    <property type="match status" value="1"/>
</dbReference>
<protein>
    <recommendedName>
        <fullName evidence="6">Peptidase S8/S53 domain-containing protein</fullName>
    </recommendedName>
</protein>
<gene>
    <name evidence="7" type="ORF">EAH86_11280</name>
</gene>
<dbReference type="InterPro" id="IPR015500">
    <property type="entry name" value="Peptidase_S8_subtilisin-rel"/>
</dbReference>
<dbReference type="InterPro" id="IPR050131">
    <property type="entry name" value="Peptidase_S8_subtilisin-like"/>
</dbReference>
<evidence type="ECO:0000313" key="8">
    <source>
        <dbReference type="Proteomes" id="UP000317722"/>
    </source>
</evidence>
<evidence type="ECO:0000256" key="3">
    <source>
        <dbReference type="ARBA" id="ARBA00022801"/>
    </source>
</evidence>
<dbReference type="PRINTS" id="PR00723">
    <property type="entry name" value="SUBTILISIN"/>
</dbReference>
<keyword evidence="3" id="KW-0378">Hydrolase</keyword>
<dbReference type="PANTHER" id="PTHR43806">
    <property type="entry name" value="PEPTIDASE S8"/>
    <property type="match status" value="1"/>
</dbReference>
<dbReference type="InterPro" id="IPR000209">
    <property type="entry name" value="Peptidase_S8/S53_dom"/>
</dbReference>
<evidence type="ECO:0000256" key="2">
    <source>
        <dbReference type="ARBA" id="ARBA00022670"/>
    </source>
</evidence>
<proteinExistence type="inferred from homology"/>
<dbReference type="InterPro" id="IPR036852">
    <property type="entry name" value="Peptidase_S8/S53_dom_sf"/>
</dbReference>
<evidence type="ECO:0000259" key="6">
    <source>
        <dbReference type="Pfam" id="PF00082"/>
    </source>
</evidence>
<feature type="domain" description="Peptidase S8/S53" evidence="6">
    <location>
        <begin position="31"/>
        <end position="304"/>
    </location>
</feature>
<dbReference type="PROSITE" id="PS51892">
    <property type="entry name" value="SUBTILASE"/>
    <property type="match status" value="1"/>
</dbReference>
<dbReference type="Proteomes" id="UP000317722">
    <property type="component" value="Unassembled WGS sequence"/>
</dbReference>
<dbReference type="CDD" id="cd00306">
    <property type="entry name" value="Peptidases_S8_S53"/>
    <property type="match status" value="1"/>
</dbReference>
<dbReference type="GO" id="GO:0004252">
    <property type="term" value="F:serine-type endopeptidase activity"/>
    <property type="evidence" value="ECO:0007669"/>
    <property type="project" value="InterPro"/>
</dbReference>
<keyword evidence="8" id="KW-1185">Reference proteome</keyword>
<organism evidence="7 8">
    <name type="scientific">Pedococcus bigeumensis</name>
    <dbReference type="NCBI Taxonomy" id="433644"/>
    <lineage>
        <taxon>Bacteria</taxon>
        <taxon>Bacillati</taxon>
        <taxon>Actinomycetota</taxon>
        <taxon>Actinomycetes</taxon>
        <taxon>Micrococcales</taxon>
        <taxon>Intrasporangiaceae</taxon>
        <taxon>Pedococcus</taxon>
    </lineage>
</organism>
<dbReference type="OrthoDB" id="5177045at2"/>
<comment type="similarity">
    <text evidence="1 5">Belongs to the peptidase S8 family.</text>
</comment>
<evidence type="ECO:0000313" key="7">
    <source>
        <dbReference type="EMBL" id="TPG17424.1"/>
    </source>
</evidence>
<dbReference type="Pfam" id="PF00082">
    <property type="entry name" value="Peptidase_S8"/>
    <property type="match status" value="1"/>
</dbReference>
<reference evidence="7 8" key="1">
    <citation type="journal article" date="2019" name="Environ. Microbiol.">
        <title>Species interactions and distinct microbial communities in high Arctic permafrost affected cryosols are associated with the CH4 and CO2 gas fluxes.</title>
        <authorList>
            <person name="Altshuler I."/>
            <person name="Hamel J."/>
            <person name="Turney S."/>
            <person name="Magnuson E."/>
            <person name="Levesque R."/>
            <person name="Greer C."/>
            <person name="Whyte L.G."/>
        </authorList>
    </citation>
    <scope>NUCLEOTIDE SEQUENCE [LARGE SCALE GENOMIC DNA]</scope>
    <source>
        <strain evidence="7 8">S9.3A</strain>
    </source>
</reference>
<name>A0A502CXN1_9MICO</name>
<keyword evidence="2" id="KW-0645">Protease</keyword>